<dbReference type="Proteomes" id="UP000623967">
    <property type="component" value="Unassembled WGS sequence"/>
</dbReference>
<gene>
    <name evidence="15 21" type="primary">secA</name>
    <name evidence="21" type="ORF">JK635_22985</name>
</gene>
<comment type="cofactor">
    <cofactor evidence="1">
        <name>Zn(2+)</name>
        <dbReference type="ChEBI" id="CHEBI:29105"/>
    </cofactor>
</comment>
<dbReference type="InterPro" id="IPR036266">
    <property type="entry name" value="SecA_Wing/Scaffold_sf"/>
</dbReference>
<proteinExistence type="inferred from homology"/>
<sequence length="836" mass="94673">MGILNKVFDLNKRELKRLDKLAVKIDALAGEMERLSDEQLREKTAEFKARYQKGETLDDLLVEAFAVVREGARRVLGLYPFHVQLMGGIALHEGNIAEMKTGEGKTLTATMPVYLNALSGKGVHVVTVNEYLASRDATEMGQLYEFLGLTVGLNLNSMDSQEKQAAYNCDITYGTNNEFGFDYLRDNMVLYKEQKVQRPLYFAVIDEVDSILIDEARTPLIISGSAQKSTSLYIQANAFVRTLSKDVDYTYDEKTKAVMLTEEGISKAEKAFGIDNLFDISHVTLNHHINQALKANVSMHLDVDYVVQDGEIVIVDQFTGRLMKGRRYSEGLHQAIEAKEGVEIQNESMTMATITFQNYFRMYQKLAGMTGTAKTEEEEFRNIYNMNVIVIPTNRPIIREDRPDLIYVSMEGKFHAVVEDIAERHKKGQPILVGTVAIETSELVSKMLTKKGIRHNVLNAKNHAREAEIIAEAGQKGAVTIATNMAGRGTDIKLGEGVVELGGLAVIGTERHESRRIDNQLRGRSGRQGDPGVTQFYLSMEDELMRRFGSDAMKNRMQKLGMDDTQPIQSKIVSRAVESAQKRVEGNNFDARKQLLQYDDVLRQQREIIYKQRDEVLESESLSDIVQNMILRSLERHINALAPAHVDEEEWNLQAIVDYVHANLLPEGDITLSDLKGKDPEEMVEAIFAKVKQRYEEKEQLLEPEQMREFEKVVTLRAVDSKWIDHIDAMDQLRQGIHLRAYGQTDPLREYQHEGFAMFEAMIESIEDETAMYIMKAEIRNNLERQEVAHGHAVNPKEDGETVKRKPKVNKQRIGRNDPCPCGSGKKYKNCHGAAV</sequence>
<evidence type="ECO:0000256" key="3">
    <source>
        <dbReference type="ARBA" id="ARBA00007650"/>
    </source>
</evidence>
<feature type="binding site" evidence="15">
    <location>
        <begin position="102"/>
        <end position="106"/>
    </location>
    <ligand>
        <name>ATP</name>
        <dbReference type="ChEBI" id="CHEBI:30616"/>
    </ligand>
</feature>
<keyword evidence="5 15" id="KW-1003">Cell membrane</keyword>
<dbReference type="Pfam" id="PF21090">
    <property type="entry name" value="P-loop_SecA"/>
    <property type="match status" value="2"/>
</dbReference>
<evidence type="ECO:0000256" key="9">
    <source>
        <dbReference type="ARBA" id="ARBA00022833"/>
    </source>
</evidence>
<reference evidence="21 22" key="1">
    <citation type="submission" date="2021-01" db="EMBL/GenBank/DDBJ databases">
        <title>Genome public.</title>
        <authorList>
            <person name="Liu C."/>
            <person name="Sun Q."/>
        </authorList>
    </citation>
    <scope>NUCLEOTIDE SEQUENCE [LARGE SCALE GENOMIC DNA]</scope>
    <source>
        <strain evidence="21 22">YIM B02564</strain>
    </source>
</reference>
<feature type="binding site" evidence="15">
    <location>
        <position position="84"/>
    </location>
    <ligand>
        <name>ATP</name>
        <dbReference type="ChEBI" id="CHEBI:30616"/>
    </ligand>
</feature>
<keyword evidence="12 15" id="KW-1278">Translocase</keyword>
<dbReference type="Gene3D" id="3.40.50.300">
    <property type="entry name" value="P-loop containing nucleotide triphosphate hydrolases"/>
    <property type="match status" value="3"/>
</dbReference>
<evidence type="ECO:0000259" key="20">
    <source>
        <dbReference type="PROSITE" id="PS51196"/>
    </source>
</evidence>
<dbReference type="InterPro" id="IPR011116">
    <property type="entry name" value="SecA_Wing/Scaffold"/>
</dbReference>
<dbReference type="CDD" id="cd17928">
    <property type="entry name" value="DEXDc_SecA"/>
    <property type="match status" value="1"/>
</dbReference>
<evidence type="ECO:0000259" key="18">
    <source>
        <dbReference type="PROSITE" id="PS51192"/>
    </source>
</evidence>
<keyword evidence="4 15" id="KW-0813">Transport</keyword>
<dbReference type="CDD" id="cd18803">
    <property type="entry name" value="SF2_C_secA"/>
    <property type="match status" value="1"/>
</dbReference>
<dbReference type="SUPFAM" id="SSF81767">
    <property type="entry name" value="Pre-protein crosslinking domain of SecA"/>
    <property type="match status" value="1"/>
</dbReference>
<keyword evidence="9" id="KW-0862">Zinc</keyword>
<evidence type="ECO:0000256" key="16">
    <source>
        <dbReference type="RuleBase" id="RU003874"/>
    </source>
</evidence>
<evidence type="ECO:0000256" key="7">
    <source>
        <dbReference type="ARBA" id="ARBA00022723"/>
    </source>
</evidence>
<evidence type="ECO:0000256" key="12">
    <source>
        <dbReference type="ARBA" id="ARBA00022967"/>
    </source>
</evidence>
<keyword evidence="6 15" id="KW-0963">Cytoplasm</keyword>
<dbReference type="PRINTS" id="PR00906">
    <property type="entry name" value="SECA"/>
</dbReference>
<protein>
    <recommendedName>
        <fullName evidence="15 16">Protein translocase subunit SecA</fullName>
        <ecNumber evidence="15">7.4.2.8</ecNumber>
    </recommendedName>
</protein>
<evidence type="ECO:0000256" key="10">
    <source>
        <dbReference type="ARBA" id="ARBA00022840"/>
    </source>
</evidence>
<dbReference type="SUPFAM" id="SSF81886">
    <property type="entry name" value="Helical scaffold and wing domains of SecA"/>
    <property type="match status" value="1"/>
</dbReference>
<comment type="catalytic activity">
    <reaction evidence="15">
        <text>ATP + H2O + cellular proteinSide 1 = ADP + phosphate + cellular proteinSide 2.</text>
        <dbReference type="EC" id="7.4.2.8"/>
    </reaction>
</comment>
<evidence type="ECO:0000256" key="17">
    <source>
        <dbReference type="SAM" id="MobiDB-lite"/>
    </source>
</evidence>
<feature type="domain" description="SecA family profile" evidence="20">
    <location>
        <begin position="1"/>
        <end position="569"/>
    </location>
</feature>
<dbReference type="EC" id="7.4.2.8" evidence="15"/>
<accession>A0ABS1TUN5</accession>
<evidence type="ECO:0000256" key="2">
    <source>
        <dbReference type="ARBA" id="ARBA00004170"/>
    </source>
</evidence>
<evidence type="ECO:0000256" key="5">
    <source>
        <dbReference type="ARBA" id="ARBA00022475"/>
    </source>
</evidence>
<dbReference type="SMART" id="SM00957">
    <property type="entry name" value="SecA_DEAD"/>
    <property type="match status" value="1"/>
</dbReference>
<dbReference type="HAMAP" id="MF_01382">
    <property type="entry name" value="SecA"/>
    <property type="match status" value="1"/>
</dbReference>
<dbReference type="InterPro" id="IPR014018">
    <property type="entry name" value="SecA_motor_DEAD"/>
</dbReference>
<keyword evidence="22" id="KW-1185">Reference proteome</keyword>
<dbReference type="SUPFAM" id="SSF52540">
    <property type="entry name" value="P-loop containing nucleoside triphosphate hydrolases"/>
    <property type="match status" value="2"/>
</dbReference>
<dbReference type="PROSITE" id="PS01312">
    <property type="entry name" value="SECA"/>
    <property type="match status" value="1"/>
</dbReference>
<feature type="compositionally biased region" description="Basic residues" evidence="17">
    <location>
        <begin position="805"/>
        <end position="814"/>
    </location>
</feature>
<dbReference type="InterPro" id="IPR001650">
    <property type="entry name" value="Helicase_C-like"/>
</dbReference>
<keyword evidence="8 15" id="KW-0547">Nucleotide-binding</keyword>
<keyword evidence="11 15" id="KW-0653">Protein transport</keyword>
<comment type="subunit">
    <text evidence="15">Monomer and homodimer. Part of the essential Sec protein translocation apparatus which comprises SecA, SecYEG and auxiliary proteins SecDF. Other proteins may also be involved.</text>
</comment>
<feature type="domain" description="Helicase ATP-binding" evidence="18">
    <location>
        <begin position="86"/>
        <end position="244"/>
    </location>
</feature>
<dbReference type="PROSITE" id="PS51194">
    <property type="entry name" value="HELICASE_CTER"/>
    <property type="match status" value="1"/>
</dbReference>
<evidence type="ECO:0000256" key="15">
    <source>
        <dbReference type="HAMAP-Rule" id="MF_01382"/>
    </source>
</evidence>
<feature type="domain" description="Helicase C-terminal" evidence="19">
    <location>
        <begin position="409"/>
        <end position="585"/>
    </location>
</feature>
<organism evidence="21 22">
    <name type="scientific">Neobacillus paridis</name>
    <dbReference type="NCBI Taxonomy" id="2803862"/>
    <lineage>
        <taxon>Bacteria</taxon>
        <taxon>Bacillati</taxon>
        <taxon>Bacillota</taxon>
        <taxon>Bacilli</taxon>
        <taxon>Bacillales</taxon>
        <taxon>Bacillaceae</taxon>
        <taxon>Neobacillus</taxon>
    </lineage>
</organism>
<evidence type="ECO:0000256" key="13">
    <source>
        <dbReference type="ARBA" id="ARBA00023010"/>
    </source>
</evidence>
<dbReference type="Gene3D" id="1.10.3060.10">
    <property type="entry name" value="Helical scaffold and wing domains of SecA"/>
    <property type="match status" value="1"/>
</dbReference>
<dbReference type="InterPro" id="IPR014001">
    <property type="entry name" value="Helicase_ATP-bd"/>
</dbReference>
<evidence type="ECO:0000256" key="8">
    <source>
        <dbReference type="ARBA" id="ARBA00022741"/>
    </source>
</evidence>
<dbReference type="NCBIfam" id="TIGR00963">
    <property type="entry name" value="secA"/>
    <property type="match status" value="1"/>
</dbReference>
<dbReference type="PROSITE" id="PS51196">
    <property type="entry name" value="SECA_MOTOR_DEAD"/>
    <property type="match status" value="1"/>
</dbReference>
<keyword evidence="13 15" id="KW-0811">Translocation</keyword>
<name>A0ABS1TUN5_9BACI</name>
<evidence type="ECO:0000259" key="19">
    <source>
        <dbReference type="PROSITE" id="PS51194"/>
    </source>
</evidence>
<dbReference type="InterPro" id="IPR020937">
    <property type="entry name" value="SecA_CS"/>
</dbReference>
<dbReference type="InterPro" id="IPR027417">
    <property type="entry name" value="P-loop_NTPase"/>
</dbReference>
<dbReference type="Gene3D" id="3.90.1440.10">
    <property type="entry name" value="SecA, preprotein cross-linking domain"/>
    <property type="match status" value="1"/>
</dbReference>
<dbReference type="NCBIfam" id="NF009538">
    <property type="entry name" value="PRK12904.1"/>
    <property type="match status" value="1"/>
</dbReference>
<dbReference type="Pfam" id="PF01043">
    <property type="entry name" value="SecA_PP_bind"/>
    <property type="match status" value="1"/>
</dbReference>
<dbReference type="Pfam" id="PF02810">
    <property type="entry name" value="SEC-C"/>
    <property type="match status" value="1"/>
</dbReference>
<dbReference type="InterPro" id="IPR004027">
    <property type="entry name" value="SEC_C_motif"/>
</dbReference>
<evidence type="ECO:0000256" key="11">
    <source>
        <dbReference type="ARBA" id="ARBA00022927"/>
    </source>
</evidence>
<dbReference type="Pfam" id="PF07516">
    <property type="entry name" value="SecA_SW"/>
    <property type="match status" value="1"/>
</dbReference>
<comment type="caution">
    <text evidence="21">The sequence shown here is derived from an EMBL/GenBank/DDBJ whole genome shotgun (WGS) entry which is preliminary data.</text>
</comment>
<keyword evidence="7" id="KW-0479">Metal-binding</keyword>
<evidence type="ECO:0000256" key="1">
    <source>
        <dbReference type="ARBA" id="ARBA00001947"/>
    </source>
</evidence>
<dbReference type="Pfam" id="PF07517">
    <property type="entry name" value="SecA_DEAD"/>
    <property type="match status" value="1"/>
</dbReference>
<keyword evidence="14 15" id="KW-0472">Membrane</keyword>
<dbReference type="PANTHER" id="PTHR30612">
    <property type="entry name" value="SECA INNER MEMBRANE COMPONENT OF SEC PROTEIN SECRETION SYSTEM"/>
    <property type="match status" value="1"/>
</dbReference>
<feature type="compositionally biased region" description="Basic and acidic residues" evidence="17">
    <location>
        <begin position="791"/>
        <end position="804"/>
    </location>
</feature>
<evidence type="ECO:0000256" key="14">
    <source>
        <dbReference type="ARBA" id="ARBA00023136"/>
    </source>
</evidence>
<dbReference type="InterPro" id="IPR044722">
    <property type="entry name" value="SecA_SF2_C"/>
</dbReference>
<comment type="subcellular location">
    <subcellularLocation>
        <location evidence="15">Cell membrane</location>
        <topology evidence="15">Peripheral membrane protein</topology>
        <orientation evidence="15">Cytoplasmic side</orientation>
    </subcellularLocation>
    <subcellularLocation>
        <location evidence="15">Cytoplasm</location>
    </subcellularLocation>
    <subcellularLocation>
        <location evidence="2">Membrane</location>
        <topology evidence="2">Peripheral membrane protein</topology>
    </subcellularLocation>
    <text evidence="15">Distribution is 50-50.</text>
</comment>
<comment type="function">
    <text evidence="15">Part of the Sec protein translocase complex. Interacts with the SecYEG preprotein conducting channel. Has a central role in coupling the hydrolysis of ATP to the transfer of proteins into and across the cell membrane, serving as an ATP-driven molecular motor driving the stepwise translocation of polypeptide chains across the membrane.</text>
</comment>
<evidence type="ECO:0000313" key="21">
    <source>
        <dbReference type="EMBL" id="MBL4955027.1"/>
    </source>
</evidence>
<feature type="region of interest" description="Disordered" evidence="17">
    <location>
        <begin position="791"/>
        <end position="822"/>
    </location>
</feature>
<dbReference type="InterPro" id="IPR011115">
    <property type="entry name" value="SecA_DEAD"/>
</dbReference>
<dbReference type="SMART" id="SM00958">
    <property type="entry name" value="SecA_PP_bind"/>
    <property type="match status" value="1"/>
</dbReference>
<dbReference type="InterPro" id="IPR036670">
    <property type="entry name" value="SecA_X-link_sf"/>
</dbReference>
<keyword evidence="10 15" id="KW-0067">ATP-binding</keyword>
<dbReference type="NCBIfam" id="NF006630">
    <property type="entry name" value="PRK09200.1"/>
    <property type="match status" value="1"/>
</dbReference>
<dbReference type="EMBL" id="JAESWB010000371">
    <property type="protein sequence ID" value="MBL4955027.1"/>
    <property type="molecule type" value="Genomic_DNA"/>
</dbReference>
<dbReference type="InterPro" id="IPR011130">
    <property type="entry name" value="SecA_preprotein_X-link_dom"/>
</dbReference>
<dbReference type="PROSITE" id="PS51192">
    <property type="entry name" value="HELICASE_ATP_BIND_1"/>
    <property type="match status" value="1"/>
</dbReference>
<dbReference type="InterPro" id="IPR000185">
    <property type="entry name" value="SecA"/>
</dbReference>
<dbReference type="PANTHER" id="PTHR30612:SF0">
    <property type="entry name" value="CHLOROPLAST PROTEIN-TRANSPORTING ATPASE"/>
    <property type="match status" value="1"/>
</dbReference>
<evidence type="ECO:0000313" key="22">
    <source>
        <dbReference type="Proteomes" id="UP000623967"/>
    </source>
</evidence>
<evidence type="ECO:0000256" key="6">
    <source>
        <dbReference type="ARBA" id="ARBA00022490"/>
    </source>
</evidence>
<feature type="binding site" evidence="15">
    <location>
        <position position="491"/>
    </location>
    <ligand>
        <name>ATP</name>
        <dbReference type="ChEBI" id="CHEBI:30616"/>
    </ligand>
</feature>
<evidence type="ECO:0000256" key="4">
    <source>
        <dbReference type="ARBA" id="ARBA00022448"/>
    </source>
</evidence>
<dbReference type="RefSeq" id="WP_202656273.1">
    <property type="nucleotide sequence ID" value="NZ_JAESWB010000371.1"/>
</dbReference>
<comment type="similarity">
    <text evidence="3 15 16">Belongs to the SecA family.</text>
</comment>